<dbReference type="PANTHER" id="PTHR34605">
    <property type="entry name" value="PHAGE_INTEGRASE DOMAIN-CONTAINING PROTEIN"/>
    <property type="match status" value="1"/>
</dbReference>
<gene>
    <name evidence="3" type="ORF">DFH08DRAFT_701627</name>
</gene>
<dbReference type="Gene3D" id="1.10.443.10">
    <property type="entry name" value="Intergrase catalytic core"/>
    <property type="match status" value="1"/>
</dbReference>
<dbReference type="GO" id="GO:0015074">
    <property type="term" value="P:DNA integration"/>
    <property type="evidence" value="ECO:0007669"/>
    <property type="project" value="InterPro"/>
</dbReference>
<name>A0AAD6ZYJ9_9AGAR</name>
<reference evidence="3" key="1">
    <citation type="submission" date="2023-03" db="EMBL/GenBank/DDBJ databases">
        <title>Massive genome expansion in bonnet fungi (Mycena s.s.) driven by repeated elements and novel gene families across ecological guilds.</title>
        <authorList>
            <consortium name="Lawrence Berkeley National Laboratory"/>
            <person name="Harder C.B."/>
            <person name="Miyauchi S."/>
            <person name="Viragh M."/>
            <person name="Kuo A."/>
            <person name="Thoen E."/>
            <person name="Andreopoulos B."/>
            <person name="Lu D."/>
            <person name="Skrede I."/>
            <person name="Drula E."/>
            <person name="Henrissat B."/>
            <person name="Morin E."/>
            <person name="Kohler A."/>
            <person name="Barry K."/>
            <person name="LaButti K."/>
            <person name="Morin E."/>
            <person name="Salamov A."/>
            <person name="Lipzen A."/>
            <person name="Mereny Z."/>
            <person name="Hegedus B."/>
            <person name="Baldrian P."/>
            <person name="Stursova M."/>
            <person name="Weitz H."/>
            <person name="Taylor A."/>
            <person name="Grigoriev I.V."/>
            <person name="Nagy L.G."/>
            <person name="Martin F."/>
            <person name="Kauserud H."/>
        </authorList>
    </citation>
    <scope>NUCLEOTIDE SEQUENCE</scope>
    <source>
        <strain evidence="3">CBHHK002</strain>
    </source>
</reference>
<evidence type="ECO:0000313" key="4">
    <source>
        <dbReference type="Proteomes" id="UP001218218"/>
    </source>
</evidence>
<organism evidence="3 4">
    <name type="scientific">Mycena albidolilacea</name>
    <dbReference type="NCBI Taxonomy" id="1033008"/>
    <lineage>
        <taxon>Eukaryota</taxon>
        <taxon>Fungi</taxon>
        <taxon>Dikarya</taxon>
        <taxon>Basidiomycota</taxon>
        <taxon>Agaricomycotina</taxon>
        <taxon>Agaricomycetes</taxon>
        <taxon>Agaricomycetidae</taxon>
        <taxon>Agaricales</taxon>
        <taxon>Marasmiineae</taxon>
        <taxon>Mycenaceae</taxon>
        <taxon>Mycena</taxon>
    </lineage>
</organism>
<keyword evidence="2" id="KW-0233">DNA recombination</keyword>
<evidence type="ECO:0008006" key="5">
    <source>
        <dbReference type="Google" id="ProtNLM"/>
    </source>
</evidence>
<protein>
    <recommendedName>
        <fullName evidence="5">Integrase</fullName>
    </recommendedName>
</protein>
<comment type="caution">
    <text evidence="3">The sequence shown here is derived from an EMBL/GenBank/DDBJ whole genome shotgun (WGS) entry which is preliminary data.</text>
</comment>
<keyword evidence="1" id="KW-0238">DNA-binding</keyword>
<dbReference type="GO" id="GO:0006310">
    <property type="term" value="P:DNA recombination"/>
    <property type="evidence" value="ECO:0007669"/>
    <property type="project" value="UniProtKB-KW"/>
</dbReference>
<accession>A0AAD6ZYJ9</accession>
<dbReference type="GO" id="GO:0003677">
    <property type="term" value="F:DNA binding"/>
    <property type="evidence" value="ECO:0007669"/>
    <property type="project" value="UniProtKB-KW"/>
</dbReference>
<dbReference type="SUPFAM" id="SSF47823">
    <property type="entry name" value="lambda integrase-like, N-terminal domain"/>
    <property type="match status" value="1"/>
</dbReference>
<dbReference type="AlphaFoldDB" id="A0AAD6ZYJ9"/>
<proteinExistence type="predicted"/>
<dbReference type="Gene3D" id="1.10.150.130">
    <property type="match status" value="1"/>
</dbReference>
<dbReference type="PANTHER" id="PTHR34605:SF4">
    <property type="entry name" value="DNA ADENINE METHYLTRANSFERASE"/>
    <property type="match status" value="1"/>
</dbReference>
<keyword evidence="4" id="KW-1185">Reference proteome</keyword>
<evidence type="ECO:0000256" key="1">
    <source>
        <dbReference type="ARBA" id="ARBA00023125"/>
    </source>
</evidence>
<dbReference type="EMBL" id="JARIHO010000021">
    <property type="protein sequence ID" value="KAJ7346086.1"/>
    <property type="molecule type" value="Genomic_DNA"/>
</dbReference>
<dbReference type="InterPro" id="IPR011010">
    <property type="entry name" value="DNA_brk_join_enz"/>
</dbReference>
<sequence length="400" mass="45013">MLQGRYRKPRKPRTGCEYSPSEYRPLVLAHERLQKWETPCTEPYRREQEKISRAGFQKFIEVMLLGLDENTRSNYGAGLLRFTQFCDTLSIHKEARMPASEHLLAIFAADAAGYTSDGTVNNWLAGLKIWHEVNGAKWNGDSPQMRRVKAGVKKLVPETSKRAKRPPVTIEHMYALYATLDLTNCKDAAVWAVACVAFWGCCRLGELLPTSEAAFHPSHNVTRGEAVHFEVDDSQRAVSTGFHIPWTKVTKEEGADICISEPELALSTQYAVRQHLHANKNVPAYASLFAYERAGGGFHNLTKSEYLARINGIWKSRAMLTVNGHSARIGGATELLLRGVNPDVVAQQGRWSSHSFLLYWRKIQSILPLFINKQFGADRVAQAQRGIVNFVKKYGLQNIN</sequence>
<dbReference type="InterPro" id="IPR013762">
    <property type="entry name" value="Integrase-like_cat_sf"/>
</dbReference>
<dbReference type="Proteomes" id="UP001218218">
    <property type="component" value="Unassembled WGS sequence"/>
</dbReference>
<dbReference type="InterPro" id="IPR010998">
    <property type="entry name" value="Integrase_recombinase_N"/>
</dbReference>
<evidence type="ECO:0000313" key="3">
    <source>
        <dbReference type="EMBL" id="KAJ7346086.1"/>
    </source>
</evidence>
<evidence type="ECO:0000256" key="2">
    <source>
        <dbReference type="ARBA" id="ARBA00023172"/>
    </source>
</evidence>
<dbReference type="SUPFAM" id="SSF56349">
    <property type="entry name" value="DNA breaking-rejoining enzymes"/>
    <property type="match status" value="1"/>
</dbReference>
<dbReference type="InterPro" id="IPR052925">
    <property type="entry name" value="Phage_Integrase-like_Recomb"/>
</dbReference>